<dbReference type="SUPFAM" id="SSF103473">
    <property type="entry name" value="MFS general substrate transporter"/>
    <property type="match status" value="1"/>
</dbReference>
<protein>
    <recommendedName>
        <fullName evidence="8">Major facilitator superfamily (MFS) profile domain-containing protein</fullName>
    </recommendedName>
</protein>
<evidence type="ECO:0000256" key="4">
    <source>
        <dbReference type="ARBA" id="ARBA00022989"/>
    </source>
</evidence>
<accession>A0A8H4QTH8</accession>
<dbReference type="EMBL" id="JAACJL010000030">
    <property type="protein sequence ID" value="KAF4617150.1"/>
    <property type="molecule type" value="Genomic_DNA"/>
</dbReference>
<feature type="transmembrane region" description="Helical" evidence="7">
    <location>
        <begin position="1001"/>
        <end position="1022"/>
    </location>
</feature>
<comment type="caution">
    <text evidence="9">The sequence shown here is derived from an EMBL/GenBank/DDBJ whole genome shotgun (WGS) entry which is preliminary data.</text>
</comment>
<dbReference type="PANTHER" id="PTHR23511:SF5">
    <property type="entry name" value="MAJOR FACILITATOR-TYPE TRANSPORTER HXNZ-RELATED"/>
    <property type="match status" value="1"/>
</dbReference>
<evidence type="ECO:0000256" key="6">
    <source>
        <dbReference type="SAM" id="MobiDB-lite"/>
    </source>
</evidence>
<dbReference type="GO" id="GO:0016020">
    <property type="term" value="C:membrane"/>
    <property type="evidence" value="ECO:0007669"/>
    <property type="project" value="UniProtKB-SubCell"/>
</dbReference>
<dbReference type="InterPro" id="IPR036259">
    <property type="entry name" value="MFS_trans_sf"/>
</dbReference>
<comment type="subcellular location">
    <subcellularLocation>
        <location evidence="1">Membrane</location>
        <topology evidence="1">Multi-pass membrane protein</topology>
    </subcellularLocation>
</comment>
<evidence type="ECO:0000256" key="5">
    <source>
        <dbReference type="ARBA" id="ARBA00023136"/>
    </source>
</evidence>
<feature type="transmembrane region" description="Helical" evidence="7">
    <location>
        <begin position="1082"/>
        <end position="1101"/>
    </location>
</feature>
<dbReference type="PANTHER" id="PTHR23511">
    <property type="entry name" value="SYNAPTIC VESICLE GLYCOPROTEIN 2"/>
    <property type="match status" value="1"/>
</dbReference>
<keyword evidence="4 7" id="KW-1133">Transmembrane helix</keyword>
<keyword evidence="3 7" id="KW-0812">Transmembrane</keyword>
<reference evidence="9 10" key="1">
    <citation type="submission" date="2019-12" db="EMBL/GenBank/DDBJ databases">
        <authorList>
            <person name="Floudas D."/>
            <person name="Bentzer J."/>
            <person name="Ahren D."/>
            <person name="Johansson T."/>
            <person name="Persson P."/>
            <person name="Tunlid A."/>
        </authorList>
    </citation>
    <scope>NUCLEOTIDE SEQUENCE [LARGE SCALE GENOMIC DNA]</scope>
    <source>
        <strain evidence="9 10">CBS 102.39</strain>
    </source>
</reference>
<feature type="transmembrane region" description="Helical" evidence="7">
    <location>
        <begin position="586"/>
        <end position="608"/>
    </location>
</feature>
<feature type="transmembrane region" description="Helical" evidence="7">
    <location>
        <begin position="674"/>
        <end position="699"/>
    </location>
</feature>
<dbReference type="Gene3D" id="1.20.1250.20">
    <property type="entry name" value="MFS general substrate transporter like domains"/>
    <property type="match status" value="2"/>
</dbReference>
<evidence type="ECO:0000259" key="8">
    <source>
        <dbReference type="PROSITE" id="PS50850"/>
    </source>
</evidence>
<keyword evidence="10" id="KW-1185">Reference proteome</keyword>
<dbReference type="PROSITE" id="PS50850">
    <property type="entry name" value="MFS"/>
    <property type="match status" value="1"/>
</dbReference>
<evidence type="ECO:0000313" key="9">
    <source>
        <dbReference type="EMBL" id="KAF4617150.1"/>
    </source>
</evidence>
<evidence type="ECO:0000256" key="1">
    <source>
        <dbReference type="ARBA" id="ARBA00004141"/>
    </source>
</evidence>
<feature type="domain" description="Major facilitator superfamily (MFS) profile" evidence="8">
    <location>
        <begin position="552"/>
        <end position="1128"/>
    </location>
</feature>
<keyword evidence="5 7" id="KW-0472">Membrane</keyword>
<evidence type="ECO:0000256" key="7">
    <source>
        <dbReference type="SAM" id="Phobius"/>
    </source>
</evidence>
<dbReference type="InterPro" id="IPR020846">
    <property type="entry name" value="MFS_dom"/>
</dbReference>
<organism evidence="9 10">
    <name type="scientific">Agrocybe pediades</name>
    <dbReference type="NCBI Taxonomy" id="84607"/>
    <lineage>
        <taxon>Eukaryota</taxon>
        <taxon>Fungi</taxon>
        <taxon>Dikarya</taxon>
        <taxon>Basidiomycota</taxon>
        <taxon>Agaricomycotina</taxon>
        <taxon>Agaricomycetes</taxon>
        <taxon>Agaricomycetidae</taxon>
        <taxon>Agaricales</taxon>
        <taxon>Agaricineae</taxon>
        <taxon>Strophariaceae</taxon>
        <taxon>Agrocybe</taxon>
    </lineage>
</organism>
<dbReference type="SUPFAM" id="SSF110296">
    <property type="entry name" value="Oligoxyloglucan reducing end-specific cellobiohydrolase"/>
    <property type="match status" value="1"/>
</dbReference>
<dbReference type="Pfam" id="PF15892">
    <property type="entry name" value="BNR_4"/>
    <property type="match status" value="1"/>
</dbReference>
<dbReference type="InterPro" id="IPR005828">
    <property type="entry name" value="MFS_sugar_transport-like"/>
</dbReference>
<evidence type="ECO:0000313" key="10">
    <source>
        <dbReference type="Proteomes" id="UP000521872"/>
    </source>
</evidence>
<feature type="compositionally biased region" description="Acidic residues" evidence="6">
    <location>
        <begin position="879"/>
        <end position="889"/>
    </location>
</feature>
<feature type="region of interest" description="Disordered" evidence="6">
    <location>
        <begin position="784"/>
        <end position="838"/>
    </location>
</feature>
<dbReference type="GO" id="GO:0022857">
    <property type="term" value="F:transmembrane transporter activity"/>
    <property type="evidence" value="ECO:0007669"/>
    <property type="project" value="InterPro"/>
</dbReference>
<sequence length="1144" mass="124625">MCTSPRYSERPAQALDITSKKVFDSSAATLGKSAPSVSLISNTQLDPNGIFFVSYDGVVNVNSFQLSGVLTYQNWQFVGWYTSSRTAVLARRQLPSGGWSTLQLPHQLSTNDSHNVIALGVSPSDGKIHVALDCHSTQMYYTVSEAGLATSGASWSASRFGAITNTLGNLNIGNTITYPQFVVTSDNILQFVFRSGISGNGATQLAEYHGGSWSNVGSWASATGTYTSTNGVASTARNLYIHGFTYRANTAHVTGTWREQNSAVMCSSGGLTNHDTVYFYSQDKGRTWKNSAGGNVGTSGSNPVNVNTGGIIVDSLNPDHGLMNQESQDVDSSGQIHAIISYVPGRFTQCVTNYETDRPAYARPFHVYRHTNGTFTKMEIPFALNSVGRSQIVLDAADNAYVVLPFVRIVTASKASGWTDWTMAYDGVASGLRAFGEVTVDRARVSSGVLSILYQVTSSGTTPSAVQVIDFKLNEYGESICTAYLDDMASFDTPRSSVFWSNAPMASSYFAVPDQDLEQQNHLVDDEEGYDGRTPLDKTIDRIGMGSYQWTLLSLCGFGWMADNMWIQAIAIILPRVQQHYAVPDSYIGGVSSSMFAGMMLGAIGWGTCSDLVGRSAAFNGTLFFTSLFGLLASFANSFPTLCVALFFLGSSVGGSMPTDGTLLLEHMPKDKQYLVTALSIFFSFGAVLSAVVGLLILPNNSCSPSAIPPCNVDLENRGWKYLLITLALLTLSMFFARMVFFRLHESPRFLVHAGRPQDAIKSLQMISKFNGSELSIELEDVRDHLHPSESPESSPPKLNSRHRVTSRTVIDASVIEDRPPSPTRSASNESSRAARAGGGLGSLVTAYSSTGEATQTLDSHTFYTPTTESFPPVPNPDADADEEDEQEDKEPVIAAPAVEQRDEEFMEAIRRRRLSTASRRSSMYEQRVCRSLPRWIRRPLWAWWDRVMMVLAPEWIRTTLLVWSAWCAMSLAYTMFNVYLPKLLETRSGNDRPQTLEESLWDVVIFTIGGCPGAILGAYLIESSLGRRWSLAGSTFVTAFFCVVFVSVKETWAAMWAVLYGWTPEIFGTKVRGTACGIASALSRIGGMIAPMLGGVLLMMDRSIPVYTSVVIFAIAGFCILLLKEGEGDSARGARGKGKTLVH</sequence>
<feature type="transmembrane region" description="Helical" evidence="7">
    <location>
        <begin position="959"/>
        <end position="981"/>
    </location>
</feature>
<proteinExistence type="predicted"/>
<feature type="transmembrane region" description="Helical" evidence="7">
    <location>
        <begin position="719"/>
        <end position="741"/>
    </location>
</feature>
<dbReference type="AlphaFoldDB" id="A0A8H4QTH8"/>
<dbReference type="Pfam" id="PF00083">
    <property type="entry name" value="Sugar_tr"/>
    <property type="match status" value="1"/>
</dbReference>
<keyword evidence="2" id="KW-0813">Transport</keyword>
<gene>
    <name evidence="9" type="ORF">D9613_006179</name>
</gene>
<feature type="compositionally biased region" description="Low complexity" evidence="6">
    <location>
        <begin position="825"/>
        <end position="836"/>
    </location>
</feature>
<feature type="transmembrane region" description="Helical" evidence="7">
    <location>
        <begin position="1107"/>
        <end position="1124"/>
    </location>
</feature>
<feature type="region of interest" description="Disordered" evidence="6">
    <location>
        <begin position="863"/>
        <end position="891"/>
    </location>
</feature>
<dbReference type="Proteomes" id="UP000521872">
    <property type="component" value="Unassembled WGS sequence"/>
</dbReference>
<evidence type="ECO:0000256" key="2">
    <source>
        <dbReference type="ARBA" id="ARBA00022448"/>
    </source>
</evidence>
<name>A0A8H4QTH8_9AGAR</name>
<feature type="transmembrane region" description="Helical" evidence="7">
    <location>
        <begin position="628"/>
        <end position="653"/>
    </location>
</feature>
<evidence type="ECO:0000256" key="3">
    <source>
        <dbReference type="ARBA" id="ARBA00022692"/>
    </source>
</evidence>